<evidence type="ECO:0000313" key="1">
    <source>
        <dbReference type="EMBL" id="MCL1138252.1"/>
    </source>
</evidence>
<dbReference type="EMBL" id="JAKILB010000003">
    <property type="protein sequence ID" value="MCL1138252.1"/>
    <property type="molecule type" value="Genomic_DNA"/>
</dbReference>
<accession>A0A9X1ZBZ7</accession>
<proteinExistence type="predicted"/>
<organism evidence="1 2">
    <name type="scientific">Shewanella pneumatophori</name>
    <dbReference type="NCBI Taxonomy" id="314092"/>
    <lineage>
        <taxon>Bacteria</taxon>
        <taxon>Pseudomonadati</taxon>
        <taxon>Pseudomonadota</taxon>
        <taxon>Gammaproteobacteria</taxon>
        <taxon>Alteromonadales</taxon>
        <taxon>Shewanellaceae</taxon>
        <taxon>Shewanella</taxon>
    </lineage>
</organism>
<dbReference type="RefSeq" id="WP_248949332.1">
    <property type="nucleotide sequence ID" value="NZ_JAKILB010000003.1"/>
</dbReference>
<dbReference type="AlphaFoldDB" id="A0A9X1ZBZ7"/>
<sequence length="78" mass="9090">MQQWFIQVNDLWQFKFGVEDYAPAREAAKDCSVFLSDDEDEHTDNVARSCFNCMYRRWQPSSFQCHKRSAAVASTCVS</sequence>
<evidence type="ECO:0000313" key="2">
    <source>
        <dbReference type="Proteomes" id="UP001139293"/>
    </source>
</evidence>
<protein>
    <submittedName>
        <fullName evidence="1">Uncharacterized protein</fullName>
    </submittedName>
</protein>
<dbReference type="Proteomes" id="UP001139293">
    <property type="component" value="Unassembled WGS sequence"/>
</dbReference>
<keyword evidence="2" id="KW-1185">Reference proteome</keyword>
<name>A0A9X1ZBZ7_9GAMM</name>
<comment type="caution">
    <text evidence="1">The sequence shown here is derived from an EMBL/GenBank/DDBJ whole genome shotgun (WGS) entry which is preliminary data.</text>
</comment>
<gene>
    <name evidence="1" type="ORF">L2740_06775</name>
</gene>
<reference evidence="1" key="1">
    <citation type="submission" date="2022-01" db="EMBL/GenBank/DDBJ databases">
        <title>Whole genome-based taxonomy of the Shewanellaceae.</title>
        <authorList>
            <person name="Martin-Rodriguez A.J."/>
        </authorList>
    </citation>
    <scope>NUCLEOTIDE SEQUENCE</scope>
    <source>
        <strain evidence="1">KCTC 23973</strain>
    </source>
</reference>